<dbReference type="Proteomes" id="UP000281474">
    <property type="component" value="Unassembled WGS sequence"/>
</dbReference>
<feature type="domain" description="DUF5710" evidence="3">
    <location>
        <begin position="9"/>
        <end position="61"/>
    </location>
</feature>
<dbReference type="RefSeq" id="WP_121840477.1">
    <property type="nucleotide sequence ID" value="NZ_ML014838.1"/>
</dbReference>
<dbReference type="Pfam" id="PF18974">
    <property type="entry name" value="DUF5710"/>
    <property type="match status" value="1"/>
</dbReference>
<feature type="compositionally biased region" description="Basic and acidic residues" evidence="1">
    <location>
        <begin position="435"/>
        <end position="449"/>
    </location>
</feature>
<sequence length="631" mass="71642">MSNEQLKHKTYLAVGYDDRAQAQREIGRLNNGVAGISFDGEQGLWYAKAGTEKRKVEPWLPDPNMMKQHSDTDPLLEFNNVLETAGFLLKEPPTMDGQIHRVATQDDKRGQKSGVYAVFNDGHPVGWYQDHRNHSEPQKWHASFEQANPTARLHQKAHMANIRYQREQSLNQKQQHHAKRCAQLYRLLPLPRGQEYLQRKLVQAYPGVCKDKKGRLVIPLYDTEQNIHSLQRISPNGFKCLKKGAQKSGHFFVVGDRPLNADEPILYAEGYSTAASIAEATGRSVVMTVDAGNMPKVAEKISAAYPNAKHLFLADNDHKNQINKGIQKARESANLVGGHWLTPKFSTEQIQHGLTDFNDLHMSSSVVRVKKQIEGYIESCWPELKYQMSERILPRLNSIIPEKVPPEKAKQYTSSHETDQAESPSNPSSVAEPKTQAKTEKDDTQDAPKTHKMPMPKHLYLRYVTVNGKGYFPHRNSAALAFIDKGNKLQTRLEHSKIIMDLLAIAEHRGWQQTKLRGSQNFKREAWLQAKIKGIDVTGYKPQPLDYQRLAQQGGSINSKPSQQAQARQQTQTVKNQTQPNTSPLKQQATTQANPQSALERFKQRFTPQNSITKSRFAPKKEAHYEQQLEH</sequence>
<evidence type="ECO:0000259" key="2">
    <source>
        <dbReference type="Pfam" id="PF18821"/>
    </source>
</evidence>
<feature type="compositionally biased region" description="Polar residues" evidence="1">
    <location>
        <begin position="574"/>
        <end position="597"/>
    </location>
</feature>
<dbReference type="AlphaFoldDB" id="A0A3L8PS25"/>
<dbReference type="EMBL" id="QZEI01000089">
    <property type="protein sequence ID" value="RLV58195.1"/>
    <property type="molecule type" value="Genomic_DNA"/>
</dbReference>
<feature type="compositionally biased region" description="Polar residues" evidence="1">
    <location>
        <begin position="411"/>
        <end position="429"/>
    </location>
</feature>
<gene>
    <name evidence="4" type="ORF">D5018_18540</name>
</gene>
<protein>
    <recommendedName>
        <fullName evidence="6">Toprim domain-containing protein</fullName>
    </recommendedName>
</protein>
<comment type="caution">
    <text evidence="4">The sequence shown here is derived from an EMBL/GenBank/DDBJ whole genome shotgun (WGS) entry which is preliminary data.</text>
</comment>
<accession>A0A3L8PS25</accession>
<evidence type="ECO:0000313" key="4">
    <source>
        <dbReference type="EMBL" id="RLV58195.1"/>
    </source>
</evidence>
<proteinExistence type="predicted"/>
<name>A0A3L8PS25_9GAMM</name>
<reference evidence="4 5" key="1">
    <citation type="submission" date="2018-09" db="EMBL/GenBank/DDBJ databases">
        <title>Phylogeny of the Shewanellaceae, and recommendation for two new genera, Pseudoshewanella and Parashewanella.</title>
        <authorList>
            <person name="Wang G."/>
        </authorList>
    </citation>
    <scope>NUCLEOTIDE SEQUENCE [LARGE SCALE GENOMIC DNA]</scope>
    <source>
        <strain evidence="4 5">C51</strain>
    </source>
</reference>
<keyword evidence="5" id="KW-1185">Reference proteome</keyword>
<feature type="compositionally biased region" description="Basic and acidic residues" evidence="1">
    <location>
        <begin position="619"/>
        <end position="631"/>
    </location>
</feature>
<dbReference type="InterPro" id="IPR043764">
    <property type="entry name" value="DUF5710"/>
</dbReference>
<organism evidence="4 5">
    <name type="scientific">Parashewanella curva</name>
    <dbReference type="NCBI Taxonomy" id="2338552"/>
    <lineage>
        <taxon>Bacteria</taxon>
        <taxon>Pseudomonadati</taxon>
        <taxon>Pseudomonadota</taxon>
        <taxon>Gammaproteobacteria</taxon>
        <taxon>Alteromonadales</taxon>
        <taxon>Shewanellaceae</taxon>
        <taxon>Parashewanella</taxon>
    </lineage>
</organism>
<evidence type="ECO:0000313" key="5">
    <source>
        <dbReference type="Proteomes" id="UP000281474"/>
    </source>
</evidence>
<dbReference type="OrthoDB" id="5604131at2"/>
<feature type="domain" description="Large polyvalent protein-associated" evidence="2">
    <location>
        <begin position="465"/>
        <end position="553"/>
    </location>
</feature>
<evidence type="ECO:0008006" key="6">
    <source>
        <dbReference type="Google" id="ProtNLM"/>
    </source>
</evidence>
<feature type="region of interest" description="Disordered" evidence="1">
    <location>
        <begin position="555"/>
        <end position="631"/>
    </location>
</feature>
<evidence type="ECO:0000256" key="1">
    <source>
        <dbReference type="SAM" id="MobiDB-lite"/>
    </source>
</evidence>
<feature type="compositionally biased region" description="Low complexity" evidence="1">
    <location>
        <begin position="563"/>
        <end position="573"/>
    </location>
</feature>
<feature type="region of interest" description="Disordered" evidence="1">
    <location>
        <begin position="404"/>
        <end position="454"/>
    </location>
</feature>
<evidence type="ECO:0000259" key="3">
    <source>
        <dbReference type="Pfam" id="PF18974"/>
    </source>
</evidence>
<dbReference type="Pfam" id="PF18821">
    <property type="entry name" value="LPD7"/>
    <property type="match status" value="1"/>
</dbReference>
<dbReference type="InterPro" id="IPR040677">
    <property type="entry name" value="LPD7"/>
</dbReference>